<dbReference type="EMBL" id="MU003696">
    <property type="protein sequence ID" value="KAF2813568.1"/>
    <property type="molecule type" value="Genomic_DNA"/>
</dbReference>
<reference evidence="3" key="2">
    <citation type="submission" date="2020-04" db="EMBL/GenBank/DDBJ databases">
        <authorList>
            <consortium name="NCBI Genome Project"/>
        </authorList>
    </citation>
    <scope>NUCLEOTIDE SEQUENCE</scope>
    <source>
        <strain evidence="3">CBS 304.34</strain>
    </source>
</reference>
<proteinExistence type="predicted"/>
<reference evidence="1 3" key="1">
    <citation type="journal article" date="2020" name="Stud. Mycol.">
        <title>101 Dothideomycetes genomes: a test case for predicting lifestyles and emergence of pathogens.</title>
        <authorList>
            <person name="Haridas S."/>
            <person name="Albert R."/>
            <person name="Binder M."/>
            <person name="Bloem J."/>
            <person name="Labutti K."/>
            <person name="Salamov A."/>
            <person name="Andreopoulos B."/>
            <person name="Baker S."/>
            <person name="Barry K."/>
            <person name="Bills G."/>
            <person name="Bluhm B."/>
            <person name="Cannon C."/>
            <person name="Castanera R."/>
            <person name="Culley D."/>
            <person name="Daum C."/>
            <person name="Ezra D."/>
            <person name="Gonzalez J."/>
            <person name="Henrissat B."/>
            <person name="Kuo A."/>
            <person name="Liang C."/>
            <person name="Lipzen A."/>
            <person name="Lutzoni F."/>
            <person name="Magnuson J."/>
            <person name="Mondo S."/>
            <person name="Nolan M."/>
            <person name="Ohm R."/>
            <person name="Pangilinan J."/>
            <person name="Park H.-J."/>
            <person name="Ramirez L."/>
            <person name="Alfaro M."/>
            <person name="Sun H."/>
            <person name="Tritt A."/>
            <person name="Yoshinaga Y."/>
            <person name="Zwiers L.-H."/>
            <person name="Turgeon B."/>
            <person name="Goodwin S."/>
            <person name="Spatafora J."/>
            <person name="Crous P."/>
            <person name="Grigoriev I."/>
        </authorList>
    </citation>
    <scope>NUCLEOTIDE SEQUENCE</scope>
    <source>
        <strain evidence="1 3">CBS 304.34</strain>
    </source>
</reference>
<keyword evidence="2" id="KW-1185">Reference proteome</keyword>
<evidence type="ECO:0000313" key="3">
    <source>
        <dbReference type="RefSeq" id="XP_033580532.1"/>
    </source>
</evidence>
<evidence type="ECO:0000313" key="2">
    <source>
        <dbReference type="Proteomes" id="UP000504636"/>
    </source>
</evidence>
<protein>
    <submittedName>
        <fullName evidence="1 3">Uncharacterized protein</fullName>
    </submittedName>
</protein>
<dbReference type="AlphaFoldDB" id="A0A6A6YYE2"/>
<accession>A0A6A6YYE2</accession>
<sequence length="122" mass="13926">MSASIQLSRLSSMMSFPGSYPILSLALLVLEWRTGYTVSLASRNGKNTELYHTRTALMSLSPYSERCHKVFQYAGILSTWPVMRMYAGIRRLHSLHSPCFKLFETYPNTFQLILCCRCACCL</sequence>
<reference evidence="3" key="3">
    <citation type="submission" date="2025-04" db="UniProtKB">
        <authorList>
            <consortium name="RefSeq"/>
        </authorList>
    </citation>
    <scope>IDENTIFICATION</scope>
    <source>
        <strain evidence="3">CBS 304.34</strain>
    </source>
</reference>
<dbReference type="Proteomes" id="UP000504636">
    <property type="component" value="Unplaced"/>
</dbReference>
<gene>
    <name evidence="1 3" type="ORF">BDZ99DRAFT_259237</name>
</gene>
<dbReference type="RefSeq" id="XP_033580532.1">
    <property type="nucleotide sequence ID" value="XM_033713764.1"/>
</dbReference>
<name>A0A6A6YYE2_9PEZI</name>
<evidence type="ECO:0000313" key="1">
    <source>
        <dbReference type="EMBL" id="KAF2813568.1"/>
    </source>
</evidence>
<dbReference type="GeneID" id="54454657"/>
<organism evidence="1">
    <name type="scientific">Mytilinidion resinicola</name>
    <dbReference type="NCBI Taxonomy" id="574789"/>
    <lineage>
        <taxon>Eukaryota</taxon>
        <taxon>Fungi</taxon>
        <taxon>Dikarya</taxon>
        <taxon>Ascomycota</taxon>
        <taxon>Pezizomycotina</taxon>
        <taxon>Dothideomycetes</taxon>
        <taxon>Pleosporomycetidae</taxon>
        <taxon>Mytilinidiales</taxon>
        <taxon>Mytilinidiaceae</taxon>
        <taxon>Mytilinidion</taxon>
    </lineage>
</organism>